<feature type="transmembrane region" description="Helical" evidence="7">
    <location>
        <begin position="194"/>
        <end position="214"/>
    </location>
</feature>
<keyword evidence="5 7" id="KW-1133">Transmembrane helix</keyword>
<dbReference type="CDD" id="cd06261">
    <property type="entry name" value="TM_PBP2"/>
    <property type="match status" value="1"/>
</dbReference>
<evidence type="ECO:0000313" key="9">
    <source>
        <dbReference type="EMBL" id="EIW17137.1"/>
    </source>
</evidence>
<feature type="transmembrane region" description="Helical" evidence="7">
    <location>
        <begin position="104"/>
        <end position="123"/>
    </location>
</feature>
<evidence type="ECO:0000256" key="4">
    <source>
        <dbReference type="ARBA" id="ARBA00022692"/>
    </source>
</evidence>
<feature type="transmembrane region" description="Helical" evidence="7">
    <location>
        <begin position="226"/>
        <end position="246"/>
    </location>
</feature>
<evidence type="ECO:0000313" key="10">
    <source>
        <dbReference type="Proteomes" id="UP000004324"/>
    </source>
</evidence>
<evidence type="ECO:0000256" key="2">
    <source>
        <dbReference type="ARBA" id="ARBA00022448"/>
    </source>
</evidence>
<dbReference type="GO" id="GO:0005886">
    <property type="term" value="C:plasma membrane"/>
    <property type="evidence" value="ECO:0007669"/>
    <property type="project" value="UniProtKB-SubCell"/>
</dbReference>
<dbReference type="PROSITE" id="PS50928">
    <property type="entry name" value="ABC_TM1"/>
    <property type="match status" value="1"/>
</dbReference>
<reference evidence="9 10" key="1">
    <citation type="journal article" date="2012" name="J. Bacteriol.">
        <title>Draft Genome Sequences for Two Metal-Reducing Pelosinus fermentans Strains Isolated from a Cr(VI)-Contaminated Site and for Type Strain R7.</title>
        <authorList>
            <person name="Brown S.D."/>
            <person name="Podar M."/>
            <person name="Klingeman D.M."/>
            <person name="Johnson C.M."/>
            <person name="Yang Z.K."/>
            <person name="Utturkar S.M."/>
            <person name="Land M.L."/>
            <person name="Mosher J.J."/>
            <person name="Hurt R.A.Jr."/>
            <person name="Phelps T.J."/>
            <person name="Palumbo A.V."/>
            <person name="Arkin A.P."/>
            <person name="Hazen T.C."/>
            <person name="Elias D.A."/>
        </authorList>
    </citation>
    <scope>NUCLEOTIDE SEQUENCE [LARGE SCALE GENOMIC DNA]</scope>
    <source>
        <strain evidence="9 10">B4</strain>
    </source>
</reference>
<comment type="similarity">
    <text evidence="7">Belongs to the binding-protein-dependent transport system permease family.</text>
</comment>
<dbReference type="EMBL" id="AKVJ01000031">
    <property type="protein sequence ID" value="EIW17137.1"/>
    <property type="molecule type" value="Genomic_DNA"/>
</dbReference>
<dbReference type="InterPro" id="IPR035906">
    <property type="entry name" value="MetI-like_sf"/>
</dbReference>
<dbReference type="Proteomes" id="UP000004324">
    <property type="component" value="Unassembled WGS sequence"/>
</dbReference>
<evidence type="ECO:0000256" key="1">
    <source>
        <dbReference type="ARBA" id="ARBA00004651"/>
    </source>
</evidence>
<evidence type="ECO:0000256" key="3">
    <source>
        <dbReference type="ARBA" id="ARBA00022475"/>
    </source>
</evidence>
<dbReference type="OrthoDB" id="9796361at2"/>
<name>I9AW52_9FIRM</name>
<dbReference type="SUPFAM" id="SSF161098">
    <property type="entry name" value="MetI-like"/>
    <property type="match status" value="1"/>
</dbReference>
<dbReference type="RefSeq" id="WP_007936433.1">
    <property type="nucleotide sequence ID" value="NZ_AKVJ01000031.1"/>
</dbReference>
<dbReference type="Pfam" id="PF00528">
    <property type="entry name" value="BPD_transp_1"/>
    <property type="match status" value="1"/>
</dbReference>
<keyword evidence="6 7" id="KW-0472">Membrane</keyword>
<dbReference type="PANTHER" id="PTHR30151">
    <property type="entry name" value="ALKANE SULFONATE ABC TRANSPORTER-RELATED, MEMBRANE SUBUNIT"/>
    <property type="match status" value="1"/>
</dbReference>
<accession>I9AW52</accession>
<comment type="subcellular location">
    <subcellularLocation>
        <location evidence="1 7">Cell membrane</location>
        <topology evidence="1 7">Multi-pass membrane protein</topology>
    </subcellularLocation>
</comment>
<dbReference type="FunFam" id="1.10.3720.10:FF:000003">
    <property type="entry name" value="Aliphatic sulfonate ABC transporter permease"/>
    <property type="match status" value="1"/>
</dbReference>
<feature type="transmembrane region" description="Helical" evidence="7">
    <location>
        <begin position="71"/>
        <end position="92"/>
    </location>
</feature>
<comment type="caution">
    <text evidence="9">The sequence shown here is derived from an EMBL/GenBank/DDBJ whole genome shotgun (WGS) entry which is preliminary data.</text>
</comment>
<keyword evidence="10" id="KW-1185">Reference proteome</keyword>
<feature type="transmembrane region" description="Helical" evidence="7">
    <location>
        <begin position="169"/>
        <end position="188"/>
    </location>
</feature>
<keyword evidence="2 7" id="KW-0813">Transport</keyword>
<protein>
    <submittedName>
        <fullName evidence="9">ABC-type transporter, integral membrane subunit</fullName>
    </submittedName>
</protein>
<organism evidence="9 10">
    <name type="scientific">Pelosinus fermentans B4</name>
    <dbReference type="NCBI Taxonomy" id="1149862"/>
    <lineage>
        <taxon>Bacteria</taxon>
        <taxon>Bacillati</taxon>
        <taxon>Bacillota</taxon>
        <taxon>Negativicutes</taxon>
        <taxon>Selenomonadales</taxon>
        <taxon>Sporomusaceae</taxon>
        <taxon>Pelosinus</taxon>
    </lineage>
</organism>
<evidence type="ECO:0000256" key="5">
    <source>
        <dbReference type="ARBA" id="ARBA00022989"/>
    </source>
</evidence>
<proteinExistence type="inferred from homology"/>
<evidence type="ECO:0000256" key="7">
    <source>
        <dbReference type="RuleBase" id="RU363032"/>
    </source>
</evidence>
<evidence type="ECO:0000256" key="6">
    <source>
        <dbReference type="ARBA" id="ARBA00023136"/>
    </source>
</evidence>
<dbReference type="GO" id="GO:0042918">
    <property type="term" value="P:alkanesulfonate transmembrane transport"/>
    <property type="evidence" value="ECO:0007669"/>
    <property type="project" value="UniProtKB-ARBA"/>
</dbReference>
<keyword evidence="4 7" id="KW-0812">Transmembrane</keyword>
<dbReference type="InterPro" id="IPR000515">
    <property type="entry name" value="MetI-like"/>
</dbReference>
<keyword evidence="3" id="KW-1003">Cell membrane</keyword>
<dbReference type="PATRIC" id="fig|1149862.3.peg.3461"/>
<feature type="domain" description="ABC transmembrane type-1" evidence="8">
    <location>
        <begin position="63"/>
        <end position="247"/>
    </location>
</feature>
<dbReference type="Gene3D" id="1.10.3720.10">
    <property type="entry name" value="MetI-like"/>
    <property type="match status" value="1"/>
</dbReference>
<sequence length="261" mass="29129">MIRKCVNKIMKICYRLLAVAIFLLIWEMAPRVGLADPVFLPPFSKVFVEFFRMLISGELLKHIGISLQRSILGFSLGLIISVPLGLLIGWFKGFERFSDPLLQTFRQTSTLALFPVFILLFGIGEISKIAIIFWGVQWAILLNTIAGVKNVDPLLIKSARSMGTTSFEIFVKVIVPASIPSIFMGIRLSATTSILILVAAEMMGANSGLGFLIYDAEVKYQIPKMYAAIISMSMLGLILNYSLVAIEKRVTRWKEEPYRAA</sequence>
<evidence type="ECO:0000259" key="8">
    <source>
        <dbReference type="PROSITE" id="PS50928"/>
    </source>
</evidence>
<gene>
    <name evidence="9" type="ORF">FB4_4493</name>
</gene>
<dbReference type="PANTHER" id="PTHR30151:SF0">
    <property type="entry name" value="ABC TRANSPORTER PERMEASE PROTEIN MJ0413-RELATED"/>
    <property type="match status" value="1"/>
</dbReference>
<dbReference type="AlphaFoldDB" id="I9AW52"/>